<dbReference type="PATRIC" id="fig|129848.4.peg.369"/>
<evidence type="ECO:0000313" key="2">
    <source>
        <dbReference type="EMBL" id="SCG84946.1"/>
    </source>
</evidence>
<feature type="transmembrane region" description="Helical" evidence="1">
    <location>
        <begin position="63"/>
        <end position="81"/>
    </location>
</feature>
<organism evidence="2 3">
    <name type="scientific">Methanobacterium congolense</name>
    <dbReference type="NCBI Taxonomy" id="118062"/>
    <lineage>
        <taxon>Archaea</taxon>
        <taxon>Methanobacteriati</taxon>
        <taxon>Methanobacteriota</taxon>
        <taxon>Methanomada group</taxon>
        <taxon>Methanobacteria</taxon>
        <taxon>Methanobacteriales</taxon>
        <taxon>Methanobacteriaceae</taxon>
        <taxon>Methanobacterium</taxon>
    </lineage>
</organism>
<accession>A0A1D3L076</accession>
<feature type="transmembrane region" description="Helical" evidence="1">
    <location>
        <begin position="28"/>
        <end position="56"/>
    </location>
</feature>
<dbReference type="EMBL" id="LT607756">
    <property type="protein sequence ID" value="SCG84946.1"/>
    <property type="molecule type" value="Genomic_DNA"/>
</dbReference>
<feature type="transmembrane region" description="Helical" evidence="1">
    <location>
        <begin position="101"/>
        <end position="117"/>
    </location>
</feature>
<keyword evidence="1" id="KW-1133">Transmembrane helix</keyword>
<name>A0A1D3L076_9EURY</name>
<keyword evidence="3" id="KW-1185">Reference proteome</keyword>
<dbReference type="GeneID" id="30411227"/>
<sequence length="124" mass="13709">MNEKVKPNNQTLKPVDDKSQKWIKRLTILVAIWGVLNLLFSSMVFGVIFILFAVLIRVSRNFMAIYALGVILWILAAIQLLNATGFINLGFTEGAAQGTELILVAIANFAVGGLIIYRTKKLSD</sequence>
<reference evidence="2 3" key="1">
    <citation type="submission" date="2016-08" db="EMBL/GenBank/DDBJ databases">
        <authorList>
            <person name="Seilhamer J.J."/>
        </authorList>
    </citation>
    <scope>NUCLEOTIDE SEQUENCE [LARGE SCALE GENOMIC DNA]</scope>
    <source>
        <strain evidence="2">Buetzberg</strain>
    </source>
</reference>
<dbReference type="KEGG" id="mcub:MCBB_0366"/>
<gene>
    <name evidence="2" type="ORF">MCBB_0366</name>
</gene>
<evidence type="ECO:0000256" key="1">
    <source>
        <dbReference type="SAM" id="Phobius"/>
    </source>
</evidence>
<proteinExistence type="predicted"/>
<dbReference type="Proteomes" id="UP000094707">
    <property type="component" value="Chromosome I"/>
</dbReference>
<keyword evidence="1" id="KW-0812">Transmembrane</keyword>
<keyword evidence="1" id="KW-0472">Membrane</keyword>
<dbReference type="AlphaFoldDB" id="A0A1D3L076"/>
<evidence type="ECO:0000313" key="3">
    <source>
        <dbReference type="Proteomes" id="UP000094707"/>
    </source>
</evidence>
<dbReference type="OrthoDB" id="69873at2157"/>
<protein>
    <submittedName>
        <fullName evidence="2">Uncharacterized protein</fullName>
    </submittedName>
</protein>
<dbReference type="RefSeq" id="WP_071906026.1">
    <property type="nucleotide sequence ID" value="NZ_LT607756.1"/>
</dbReference>